<dbReference type="AlphaFoldDB" id="A0A1M7LVR4"/>
<accession>A0A1M7LVR4</accession>
<evidence type="ECO:0000313" key="2">
    <source>
        <dbReference type="Proteomes" id="UP000198945"/>
    </source>
</evidence>
<dbReference type="Gene3D" id="3.40.109.10">
    <property type="entry name" value="NADH Oxidase"/>
    <property type="match status" value="1"/>
</dbReference>
<dbReference type="STRING" id="54121.SAMN04515653_11426"/>
<name>A0A1M7LVR4_9FIRM</name>
<evidence type="ECO:0000313" key="1">
    <source>
        <dbReference type="EMBL" id="SDJ05016.1"/>
    </source>
</evidence>
<protein>
    <recommendedName>
        <fullName evidence="3">Nitroreductase family protein</fullName>
    </recommendedName>
</protein>
<dbReference type="EMBL" id="FNEH01000025">
    <property type="protein sequence ID" value="SDJ05016.1"/>
    <property type="molecule type" value="Genomic_DNA"/>
</dbReference>
<proteinExistence type="predicted"/>
<dbReference type="SUPFAM" id="SSF55469">
    <property type="entry name" value="FMN-dependent nitroreductase-like"/>
    <property type="match status" value="1"/>
</dbReference>
<dbReference type="GO" id="GO:0016491">
    <property type="term" value="F:oxidoreductase activity"/>
    <property type="evidence" value="ECO:0007669"/>
    <property type="project" value="InterPro"/>
</dbReference>
<dbReference type="InterPro" id="IPR000415">
    <property type="entry name" value="Nitroreductase-like"/>
</dbReference>
<dbReference type="Proteomes" id="UP000198945">
    <property type="component" value="Unassembled WGS sequence"/>
</dbReference>
<sequence length="68" mass="7625">MLIAAESIDLGGVWIGLTRFFFQNEENIKKSDLPTGYKPFCAVALGYKGEDIPTVPSKRNMDVINYIK</sequence>
<organism evidence="1 2">
    <name type="scientific">Halanaerobium congolense</name>
    <dbReference type="NCBI Taxonomy" id="54121"/>
    <lineage>
        <taxon>Bacteria</taxon>
        <taxon>Bacillati</taxon>
        <taxon>Bacillota</taxon>
        <taxon>Clostridia</taxon>
        <taxon>Halanaerobiales</taxon>
        <taxon>Halanaerobiaceae</taxon>
        <taxon>Halanaerobium</taxon>
    </lineage>
</organism>
<reference evidence="1 2" key="1">
    <citation type="submission" date="2016-10" db="EMBL/GenBank/DDBJ databases">
        <authorList>
            <person name="de Groot N.N."/>
        </authorList>
    </citation>
    <scope>NUCLEOTIDE SEQUENCE [LARGE SCALE GENOMIC DNA]</scope>
    <source>
        <strain evidence="1 2">WG7</strain>
    </source>
</reference>
<gene>
    <name evidence="1" type="ORF">SAMN04515654_1254</name>
</gene>
<evidence type="ECO:0008006" key="3">
    <source>
        <dbReference type="Google" id="ProtNLM"/>
    </source>
</evidence>
<dbReference type="RefSeq" id="WP_234971188.1">
    <property type="nucleotide sequence ID" value="NZ_FNDF01000004.1"/>
</dbReference>